<name>A0ABV8URF0_9BACL</name>
<gene>
    <name evidence="2" type="ORF">ACFO0S_02175</name>
</gene>
<reference evidence="3" key="1">
    <citation type="journal article" date="2019" name="Int. J. Syst. Evol. Microbiol.">
        <title>The Global Catalogue of Microorganisms (GCM) 10K type strain sequencing project: providing services to taxonomists for standard genome sequencing and annotation.</title>
        <authorList>
            <consortium name="The Broad Institute Genomics Platform"/>
            <consortium name="The Broad Institute Genome Sequencing Center for Infectious Disease"/>
            <person name="Wu L."/>
            <person name="Ma J."/>
        </authorList>
    </citation>
    <scope>NUCLEOTIDE SEQUENCE [LARGE SCALE GENOMIC DNA]</scope>
    <source>
        <strain evidence="3">CCUG 50353</strain>
    </source>
</reference>
<feature type="transmembrane region" description="Helical" evidence="1">
    <location>
        <begin position="47"/>
        <end position="66"/>
    </location>
</feature>
<dbReference type="RefSeq" id="WP_378139696.1">
    <property type="nucleotide sequence ID" value="NZ_JBHSEF010000009.1"/>
</dbReference>
<keyword evidence="1" id="KW-1133">Transmembrane helix</keyword>
<evidence type="ECO:0000256" key="1">
    <source>
        <dbReference type="SAM" id="Phobius"/>
    </source>
</evidence>
<dbReference type="EMBL" id="JBHSEF010000009">
    <property type="protein sequence ID" value="MFC4353872.1"/>
    <property type="molecule type" value="Genomic_DNA"/>
</dbReference>
<protein>
    <recommendedName>
        <fullName evidence="4">DUF3955 domain-containing protein</fullName>
    </recommendedName>
</protein>
<evidence type="ECO:0008006" key="4">
    <source>
        <dbReference type="Google" id="ProtNLM"/>
    </source>
</evidence>
<evidence type="ECO:0000313" key="3">
    <source>
        <dbReference type="Proteomes" id="UP001595733"/>
    </source>
</evidence>
<comment type="caution">
    <text evidence="2">The sequence shown here is derived from an EMBL/GenBank/DDBJ whole genome shotgun (WGS) entry which is preliminary data.</text>
</comment>
<accession>A0ABV8URF0</accession>
<feature type="transmembrane region" description="Helical" evidence="1">
    <location>
        <begin position="7"/>
        <end position="27"/>
    </location>
</feature>
<proteinExistence type="predicted"/>
<organism evidence="2 3">
    <name type="scientific">Chryseomicrobium palamuruense</name>
    <dbReference type="NCBI Taxonomy" id="682973"/>
    <lineage>
        <taxon>Bacteria</taxon>
        <taxon>Bacillati</taxon>
        <taxon>Bacillota</taxon>
        <taxon>Bacilli</taxon>
        <taxon>Bacillales</taxon>
        <taxon>Caryophanaceae</taxon>
        <taxon>Chryseomicrobium</taxon>
    </lineage>
</organism>
<evidence type="ECO:0000313" key="2">
    <source>
        <dbReference type="EMBL" id="MFC4353872.1"/>
    </source>
</evidence>
<keyword evidence="1" id="KW-0812">Transmembrane</keyword>
<dbReference type="Proteomes" id="UP001595733">
    <property type="component" value="Unassembled WGS sequence"/>
</dbReference>
<keyword evidence="3" id="KW-1185">Reference proteome</keyword>
<keyword evidence="1" id="KW-0472">Membrane</keyword>
<sequence length="77" mass="8665">MKLKLLFIPLAVTLITIVGLYTIGNLFEISFLRWDYELVIPDRDGFIIEYGGSIIPIIIGIVAGFVSERVLRRRGVA</sequence>